<name>A0A151P499_ALLMI</name>
<dbReference type="EMBL" id="AKHW03001146">
    <property type="protein sequence ID" value="KYO43575.1"/>
    <property type="molecule type" value="Genomic_DNA"/>
</dbReference>
<gene>
    <name evidence="1" type="ORF">Y1Q_0013599</name>
</gene>
<dbReference type="AlphaFoldDB" id="A0A151P499"/>
<accession>A0A151P499</accession>
<reference evidence="1 2" key="1">
    <citation type="journal article" date="2012" name="Genome Biol.">
        <title>Sequencing three crocodilian genomes to illuminate the evolution of archosaurs and amniotes.</title>
        <authorList>
            <person name="St John J.A."/>
            <person name="Braun E.L."/>
            <person name="Isberg S.R."/>
            <person name="Miles L.G."/>
            <person name="Chong A.Y."/>
            <person name="Gongora J."/>
            <person name="Dalzell P."/>
            <person name="Moran C."/>
            <person name="Bed'hom B."/>
            <person name="Abzhanov A."/>
            <person name="Burgess S.C."/>
            <person name="Cooksey A.M."/>
            <person name="Castoe T.A."/>
            <person name="Crawford N.G."/>
            <person name="Densmore L.D."/>
            <person name="Drew J.C."/>
            <person name="Edwards S.V."/>
            <person name="Faircloth B.C."/>
            <person name="Fujita M.K."/>
            <person name="Greenwold M.J."/>
            <person name="Hoffmann F.G."/>
            <person name="Howard J.M."/>
            <person name="Iguchi T."/>
            <person name="Janes D.E."/>
            <person name="Khan S.Y."/>
            <person name="Kohno S."/>
            <person name="de Koning A.J."/>
            <person name="Lance S.L."/>
            <person name="McCarthy F.M."/>
            <person name="McCormack J.E."/>
            <person name="Merchant M.E."/>
            <person name="Peterson D.G."/>
            <person name="Pollock D.D."/>
            <person name="Pourmand N."/>
            <person name="Raney B.J."/>
            <person name="Roessler K.A."/>
            <person name="Sanford J.R."/>
            <person name="Sawyer R.H."/>
            <person name="Schmidt C.J."/>
            <person name="Triplett E.W."/>
            <person name="Tuberville T.D."/>
            <person name="Venegas-Anaya M."/>
            <person name="Howard J.T."/>
            <person name="Jarvis E.D."/>
            <person name="Guillette L.J.Jr."/>
            <person name="Glenn T.C."/>
            <person name="Green R.E."/>
            <person name="Ray D.A."/>
        </authorList>
    </citation>
    <scope>NUCLEOTIDE SEQUENCE [LARGE SCALE GENOMIC DNA]</scope>
    <source>
        <strain evidence="1">KSC_2009_1</strain>
    </source>
</reference>
<dbReference type="Proteomes" id="UP000050525">
    <property type="component" value="Unassembled WGS sequence"/>
</dbReference>
<organism evidence="1 2">
    <name type="scientific">Alligator mississippiensis</name>
    <name type="common">American alligator</name>
    <dbReference type="NCBI Taxonomy" id="8496"/>
    <lineage>
        <taxon>Eukaryota</taxon>
        <taxon>Metazoa</taxon>
        <taxon>Chordata</taxon>
        <taxon>Craniata</taxon>
        <taxon>Vertebrata</taxon>
        <taxon>Euteleostomi</taxon>
        <taxon>Archelosauria</taxon>
        <taxon>Archosauria</taxon>
        <taxon>Crocodylia</taxon>
        <taxon>Alligatoridae</taxon>
        <taxon>Alligatorinae</taxon>
        <taxon>Alligator</taxon>
    </lineage>
</organism>
<comment type="caution">
    <text evidence="1">The sequence shown here is derived from an EMBL/GenBank/DDBJ whole genome shotgun (WGS) entry which is preliminary data.</text>
</comment>
<evidence type="ECO:0000313" key="2">
    <source>
        <dbReference type="Proteomes" id="UP000050525"/>
    </source>
</evidence>
<keyword evidence="2" id="KW-1185">Reference proteome</keyword>
<protein>
    <submittedName>
        <fullName evidence="1">Uncharacterized protein</fullName>
    </submittedName>
</protein>
<evidence type="ECO:0000313" key="1">
    <source>
        <dbReference type="EMBL" id="KYO43575.1"/>
    </source>
</evidence>
<proteinExistence type="predicted"/>
<sequence>MPSCPSATNLHTLCLPSILDWTTKFHMADEDEDIQYAMDTGVLWNYLQTVKNWFWACATSNDWWEWINMGI</sequence>